<dbReference type="PANTHER" id="PTHR22925">
    <property type="entry name" value="GLYCOSYL HYDROLASE 43 FAMILY MEMBER"/>
    <property type="match status" value="1"/>
</dbReference>
<keyword evidence="8" id="KW-1185">Reference proteome</keyword>
<organism evidence="7 8">
    <name type="scientific">Paraprevotella xylaniphila YIT 11841</name>
    <dbReference type="NCBI Taxonomy" id="762982"/>
    <lineage>
        <taxon>Bacteria</taxon>
        <taxon>Pseudomonadati</taxon>
        <taxon>Bacteroidota</taxon>
        <taxon>Bacteroidia</taxon>
        <taxon>Bacteroidales</taxon>
        <taxon>Prevotellaceae</taxon>
        <taxon>Paraprevotella</taxon>
    </lineage>
</organism>
<name>F3QSC0_9BACT</name>
<evidence type="ECO:0000256" key="3">
    <source>
        <dbReference type="ARBA" id="ARBA00023295"/>
    </source>
</evidence>
<feature type="signal peptide" evidence="5">
    <location>
        <begin position="1"/>
        <end position="20"/>
    </location>
</feature>
<dbReference type="Gene3D" id="2.115.10.20">
    <property type="entry name" value="Glycosyl hydrolase domain, family 43"/>
    <property type="match status" value="1"/>
</dbReference>
<comment type="similarity">
    <text evidence="1 4">Belongs to the glycosyl hydrolase 43 family.</text>
</comment>
<dbReference type="InterPro" id="IPR000772">
    <property type="entry name" value="Ricin_B_lectin"/>
</dbReference>
<dbReference type="Pfam" id="PF14200">
    <property type="entry name" value="RicinB_lectin_2"/>
    <property type="match status" value="1"/>
</dbReference>
<feature type="domain" description="Ricin B lectin" evidence="6">
    <location>
        <begin position="376"/>
        <end position="452"/>
    </location>
</feature>
<protein>
    <submittedName>
        <fullName evidence="7">Glycosyl hydrolase, family 43</fullName>
    </submittedName>
</protein>
<dbReference type="SUPFAM" id="SSF75005">
    <property type="entry name" value="Arabinanase/levansucrase/invertase"/>
    <property type="match status" value="1"/>
</dbReference>
<dbReference type="Proteomes" id="UP000005546">
    <property type="component" value="Unassembled WGS sequence"/>
</dbReference>
<sequence length="477" mass="54535">MKKLFLTIVCLWAWHVHCTAQLTQFHPGEVWNDAEDAPINAHGGCVVFHNGTYYWFGEDRTKFESNGVSCYASTDLYNWKRVGLALKADGTPREDLNDISQGRLFERPKVIYNPKTKKWVMWSHWEKSSSDYGAARVCVAVSDSVTGPYTFYKTFRPNGNESRDQTLFVDNDGKAYHICSTAMNSNTNIALLRDDYLEPEGTNLQVLKGEKCEAAAIFKWKDVYYGLFSGCTGWNPNPGRRAMAKDIMGEWKLHGNFATDPLKQVSYRSQPCYVLKVEGRKDAFIYMADRWNPNDVEHSTHVWLPVSMRSGLPVVRWYDQWDLSVFDKMYRYKRAAEIVSGNIYALLEQQADRLVSKPANGFTIADDNDEINLNFIFQTTGSPDVYKLKDTKSGKFLTNTFGSLRLSNEEADSDNQKWKFIRQTGGFYRIQSLQDQKFISVSGNNTFDGTPLYLATGGEPHYFGVYFDSDKYAYPTS</sequence>
<dbReference type="GeneID" id="98398409"/>
<gene>
    <name evidence="7" type="ORF">HMPREF9442_01077</name>
</gene>
<dbReference type="CDD" id="cd08985">
    <property type="entry name" value="GH43_CtGH43-like"/>
    <property type="match status" value="1"/>
</dbReference>
<accession>F3QSC0</accession>
<dbReference type="InterPro" id="IPR006710">
    <property type="entry name" value="Glyco_hydro_43"/>
</dbReference>
<dbReference type="STRING" id="762982.HMPREF9442_01077"/>
<evidence type="ECO:0000256" key="2">
    <source>
        <dbReference type="ARBA" id="ARBA00022801"/>
    </source>
</evidence>
<dbReference type="RefSeq" id="WP_008625877.1">
    <property type="nucleotide sequence ID" value="NZ_GL883828.1"/>
</dbReference>
<evidence type="ECO:0000259" key="6">
    <source>
        <dbReference type="Pfam" id="PF14200"/>
    </source>
</evidence>
<evidence type="ECO:0000256" key="1">
    <source>
        <dbReference type="ARBA" id="ARBA00009865"/>
    </source>
</evidence>
<evidence type="ECO:0000256" key="5">
    <source>
        <dbReference type="SAM" id="SignalP"/>
    </source>
</evidence>
<dbReference type="eggNOG" id="COG3507">
    <property type="taxonomic scope" value="Bacteria"/>
</dbReference>
<dbReference type="InterPro" id="IPR023296">
    <property type="entry name" value="Glyco_hydro_beta-prop_sf"/>
</dbReference>
<dbReference type="HOGENOM" id="CLU_016116_0_0_10"/>
<proteinExistence type="inferred from homology"/>
<dbReference type="Pfam" id="PF04616">
    <property type="entry name" value="Glyco_hydro_43"/>
    <property type="match status" value="1"/>
</dbReference>
<comment type="caution">
    <text evidence="7">The sequence shown here is derived from an EMBL/GenBank/DDBJ whole genome shotgun (WGS) entry which is preliminary data.</text>
</comment>
<dbReference type="InterPro" id="IPR035992">
    <property type="entry name" value="Ricin_B-like_lectins"/>
</dbReference>
<dbReference type="GO" id="GO:0004553">
    <property type="term" value="F:hydrolase activity, hydrolyzing O-glycosyl compounds"/>
    <property type="evidence" value="ECO:0007669"/>
    <property type="project" value="InterPro"/>
</dbReference>
<dbReference type="CDD" id="cd00161">
    <property type="entry name" value="beta-trefoil_Ricin-like"/>
    <property type="match status" value="1"/>
</dbReference>
<dbReference type="AlphaFoldDB" id="F3QSC0"/>
<dbReference type="GO" id="GO:0005975">
    <property type="term" value="P:carbohydrate metabolic process"/>
    <property type="evidence" value="ECO:0007669"/>
    <property type="project" value="InterPro"/>
</dbReference>
<evidence type="ECO:0000313" key="7">
    <source>
        <dbReference type="EMBL" id="EGG55461.1"/>
    </source>
</evidence>
<feature type="chain" id="PRO_5003305390" evidence="5">
    <location>
        <begin position="21"/>
        <end position="477"/>
    </location>
</feature>
<dbReference type="EMBL" id="AFBR01000025">
    <property type="protein sequence ID" value="EGG55461.1"/>
    <property type="molecule type" value="Genomic_DNA"/>
</dbReference>
<evidence type="ECO:0000256" key="4">
    <source>
        <dbReference type="RuleBase" id="RU361187"/>
    </source>
</evidence>
<keyword evidence="3 4" id="KW-0326">Glycosidase</keyword>
<dbReference type="Gene3D" id="2.80.10.50">
    <property type="match status" value="1"/>
</dbReference>
<keyword evidence="5" id="KW-0732">Signal</keyword>
<dbReference type="SUPFAM" id="SSF50370">
    <property type="entry name" value="Ricin B-like lectins"/>
    <property type="match status" value="1"/>
</dbReference>
<dbReference type="OrthoDB" id="273314at2"/>
<reference evidence="7 8" key="1">
    <citation type="submission" date="2011-02" db="EMBL/GenBank/DDBJ databases">
        <authorList>
            <person name="Weinstock G."/>
            <person name="Sodergren E."/>
            <person name="Clifton S."/>
            <person name="Fulton L."/>
            <person name="Fulton B."/>
            <person name="Courtney L."/>
            <person name="Fronick C."/>
            <person name="Harrison M."/>
            <person name="Strong C."/>
            <person name="Farmer C."/>
            <person name="Delahaunty K."/>
            <person name="Markovic C."/>
            <person name="Hall O."/>
            <person name="Minx P."/>
            <person name="Tomlinson C."/>
            <person name="Mitreva M."/>
            <person name="Hou S."/>
            <person name="Chen J."/>
            <person name="Wollam A."/>
            <person name="Pepin K.H."/>
            <person name="Johnson M."/>
            <person name="Bhonagiri V."/>
            <person name="Zhang X."/>
            <person name="Suruliraj S."/>
            <person name="Warren W."/>
            <person name="Chinwalla A."/>
            <person name="Mardis E.R."/>
            <person name="Wilson R.K."/>
        </authorList>
    </citation>
    <scope>NUCLEOTIDE SEQUENCE [LARGE SCALE GENOMIC DNA]</scope>
    <source>
        <strain evidence="7 8">YIT 11841</strain>
    </source>
</reference>
<keyword evidence="2 4" id="KW-0378">Hydrolase</keyword>
<evidence type="ECO:0000313" key="8">
    <source>
        <dbReference type="Proteomes" id="UP000005546"/>
    </source>
</evidence>
<dbReference type="PANTHER" id="PTHR22925:SF3">
    <property type="entry name" value="GLYCOSYL HYDROLASE FAMILY PROTEIN 43"/>
    <property type="match status" value="1"/>
</dbReference>